<name>A0A1R3G3Y8_COCAP</name>
<gene>
    <name evidence="2" type="ORF">CCACVL1_29079</name>
</gene>
<evidence type="ECO:0000256" key="1">
    <source>
        <dbReference type="SAM" id="MobiDB-lite"/>
    </source>
</evidence>
<keyword evidence="3" id="KW-1185">Reference proteome</keyword>
<dbReference type="Gramene" id="OMO52808">
    <property type="protein sequence ID" value="OMO52808"/>
    <property type="gene ID" value="CCACVL1_29079"/>
</dbReference>
<sequence>MTEDPSASTATSDCKSNALHFFPFNLGKSTCDFTAEPCRISIQDCLIQFPFSIFESGYCQILEAYLSLQRDQRGAACADVDTEEDRSRGSRGGGGDSCGHFEENRGGDAVGIEKLQDKAEATPR</sequence>
<protein>
    <submittedName>
        <fullName evidence="2">Uncharacterized protein</fullName>
    </submittedName>
</protein>
<dbReference type="AlphaFoldDB" id="A0A1R3G3Y8"/>
<dbReference type="EMBL" id="AWWV01015409">
    <property type="protein sequence ID" value="OMO52808.1"/>
    <property type="molecule type" value="Genomic_DNA"/>
</dbReference>
<feature type="region of interest" description="Disordered" evidence="1">
    <location>
        <begin position="79"/>
        <end position="124"/>
    </location>
</feature>
<reference evidence="2 3" key="1">
    <citation type="submission" date="2013-09" db="EMBL/GenBank/DDBJ databases">
        <title>Corchorus capsularis genome sequencing.</title>
        <authorList>
            <person name="Alam M."/>
            <person name="Haque M.S."/>
            <person name="Islam M.S."/>
            <person name="Emdad E.M."/>
            <person name="Islam M.M."/>
            <person name="Ahmed B."/>
            <person name="Halim A."/>
            <person name="Hossen Q.M.M."/>
            <person name="Hossain M.Z."/>
            <person name="Ahmed R."/>
            <person name="Khan M.M."/>
            <person name="Islam R."/>
            <person name="Rashid M.M."/>
            <person name="Khan S.A."/>
            <person name="Rahman M.S."/>
            <person name="Alam M."/>
        </authorList>
    </citation>
    <scope>NUCLEOTIDE SEQUENCE [LARGE SCALE GENOMIC DNA]</scope>
    <source>
        <strain evidence="3">cv. CVL-1</strain>
        <tissue evidence="2">Whole seedling</tissue>
    </source>
</reference>
<dbReference type="Proteomes" id="UP000188268">
    <property type="component" value="Unassembled WGS sequence"/>
</dbReference>
<evidence type="ECO:0000313" key="2">
    <source>
        <dbReference type="EMBL" id="OMO52808.1"/>
    </source>
</evidence>
<organism evidence="2 3">
    <name type="scientific">Corchorus capsularis</name>
    <name type="common">Jute</name>
    <dbReference type="NCBI Taxonomy" id="210143"/>
    <lineage>
        <taxon>Eukaryota</taxon>
        <taxon>Viridiplantae</taxon>
        <taxon>Streptophyta</taxon>
        <taxon>Embryophyta</taxon>
        <taxon>Tracheophyta</taxon>
        <taxon>Spermatophyta</taxon>
        <taxon>Magnoliopsida</taxon>
        <taxon>eudicotyledons</taxon>
        <taxon>Gunneridae</taxon>
        <taxon>Pentapetalae</taxon>
        <taxon>rosids</taxon>
        <taxon>malvids</taxon>
        <taxon>Malvales</taxon>
        <taxon>Malvaceae</taxon>
        <taxon>Grewioideae</taxon>
        <taxon>Apeibeae</taxon>
        <taxon>Corchorus</taxon>
    </lineage>
</organism>
<feature type="compositionally biased region" description="Basic and acidic residues" evidence="1">
    <location>
        <begin position="114"/>
        <end position="124"/>
    </location>
</feature>
<evidence type="ECO:0000313" key="3">
    <source>
        <dbReference type="Proteomes" id="UP000188268"/>
    </source>
</evidence>
<proteinExistence type="predicted"/>
<comment type="caution">
    <text evidence="2">The sequence shown here is derived from an EMBL/GenBank/DDBJ whole genome shotgun (WGS) entry which is preliminary data.</text>
</comment>
<accession>A0A1R3G3Y8</accession>